<dbReference type="Pfam" id="PF00117">
    <property type="entry name" value="GATase"/>
    <property type="match status" value="1"/>
</dbReference>
<protein>
    <recommendedName>
        <fullName evidence="1">Glutamine amidotransferase domain-containing protein</fullName>
    </recommendedName>
</protein>
<sequence length="276" mass="29304">MRHILIADCSPSAGGEAYRALGGPSNVQMFEAGLRLHAPDLRCLGFNLADGEALPLGMTPGDADGWVLTGSPLHVPEGGPEVERQIEFARTLFATDRPVWGSCWGLQLAAAALGGRVRTNPRGREIGVARGLALTEAGRGHPMLAGRPAVFEALCSHLDEVEVPPPGAEVLAGNAMSAVQAMALRTPGGGSFHGVQYHPEMTFGCVAALMRTRAAALAAGGFGDVEAYAADLLALEADPGRMDLAWRYGIGPEVLDRRRHTVELGNWLREYVRPRR</sequence>
<dbReference type="InterPro" id="IPR044992">
    <property type="entry name" value="ChyE-like"/>
</dbReference>
<dbReference type="PANTHER" id="PTHR42695:SF5">
    <property type="entry name" value="GLUTAMINE AMIDOTRANSFERASE YLR126C-RELATED"/>
    <property type="match status" value="1"/>
</dbReference>
<evidence type="ECO:0000259" key="1">
    <source>
        <dbReference type="Pfam" id="PF00117"/>
    </source>
</evidence>
<dbReference type="PROSITE" id="PS51273">
    <property type="entry name" value="GATASE_TYPE_1"/>
    <property type="match status" value="1"/>
</dbReference>
<evidence type="ECO:0000313" key="2">
    <source>
        <dbReference type="EMBL" id="CAA9226602.1"/>
    </source>
</evidence>
<accession>A0A6J4HJG0</accession>
<dbReference type="SUPFAM" id="SSF52317">
    <property type="entry name" value="Class I glutamine amidotransferase-like"/>
    <property type="match status" value="1"/>
</dbReference>
<dbReference type="InterPro" id="IPR017926">
    <property type="entry name" value="GATASE"/>
</dbReference>
<organism evidence="2">
    <name type="scientific">uncultured Craurococcus sp</name>
    <dbReference type="NCBI Taxonomy" id="1135998"/>
    <lineage>
        <taxon>Bacteria</taxon>
        <taxon>Pseudomonadati</taxon>
        <taxon>Pseudomonadota</taxon>
        <taxon>Alphaproteobacteria</taxon>
        <taxon>Acetobacterales</taxon>
        <taxon>Acetobacteraceae</taxon>
        <taxon>Craurococcus</taxon>
        <taxon>environmental samples</taxon>
    </lineage>
</organism>
<dbReference type="CDD" id="cd01741">
    <property type="entry name" value="GATase1_1"/>
    <property type="match status" value="1"/>
</dbReference>
<dbReference type="GO" id="GO:0005829">
    <property type="term" value="C:cytosol"/>
    <property type="evidence" value="ECO:0007669"/>
    <property type="project" value="TreeGrafter"/>
</dbReference>
<proteinExistence type="predicted"/>
<dbReference type="InterPro" id="IPR029062">
    <property type="entry name" value="Class_I_gatase-like"/>
</dbReference>
<feature type="domain" description="Glutamine amidotransferase" evidence="1">
    <location>
        <begin position="62"/>
        <end position="202"/>
    </location>
</feature>
<dbReference type="Gene3D" id="3.40.50.880">
    <property type="match status" value="1"/>
</dbReference>
<reference evidence="2" key="1">
    <citation type="submission" date="2020-02" db="EMBL/GenBank/DDBJ databases">
        <authorList>
            <person name="Meier V. D."/>
        </authorList>
    </citation>
    <scope>NUCLEOTIDE SEQUENCE</scope>
    <source>
        <strain evidence="2">AVDCRST_MAG27</strain>
    </source>
</reference>
<dbReference type="PANTHER" id="PTHR42695">
    <property type="entry name" value="GLUTAMINE AMIDOTRANSFERASE YLR126C-RELATED"/>
    <property type="match status" value="1"/>
</dbReference>
<gene>
    <name evidence="2" type="ORF">AVDCRST_MAG27-747</name>
</gene>
<dbReference type="AlphaFoldDB" id="A0A6J4HJG0"/>
<name>A0A6J4HJG0_9PROT</name>
<dbReference type="EMBL" id="CADCTD010000025">
    <property type="protein sequence ID" value="CAA9226602.1"/>
    <property type="molecule type" value="Genomic_DNA"/>
</dbReference>